<dbReference type="AlphaFoldDB" id="A0ABD1GNB3"/>
<keyword evidence="3" id="KW-1185">Reference proteome</keyword>
<reference evidence="2 3" key="1">
    <citation type="submission" date="2024-06" db="EMBL/GenBank/DDBJ databases">
        <title>A chromosome level genome sequence of Diviner's sage (Salvia divinorum).</title>
        <authorList>
            <person name="Ford S.A."/>
            <person name="Ro D.-K."/>
            <person name="Ness R.W."/>
            <person name="Phillips M.A."/>
        </authorList>
    </citation>
    <scope>NUCLEOTIDE SEQUENCE [LARGE SCALE GENOMIC DNA]</scope>
    <source>
        <strain evidence="2">SAF-2024a</strain>
        <tissue evidence="2">Leaf</tissue>
    </source>
</reference>
<dbReference type="EMBL" id="JBEAFC010000008">
    <property type="protein sequence ID" value="KAL1545616.1"/>
    <property type="molecule type" value="Genomic_DNA"/>
</dbReference>
<gene>
    <name evidence="2" type="ORF">AAHA92_22316</name>
</gene>
<dbReference type="Pfam" id="PF25242">
    <property type="entry name" value="Ubiquitin_UBP8"/>
    <property type="match status" value="1"/>
</dbReference>
<dbReference type="InterPro" id="IPR057372">
    <property type="entry name" value="Ubiquitin_UBP8/5"/>
</dbReference>
<evidence type="ECO:0000259" key="1">
    <source>
        <dbReference type="Pfam" id="PF25242"/>
    </source>
</evidence>
<comment type="caution">
    <text evidence="2">The sequence shown here is derived from an EMBL/GenBank/DDBJ whole genome shotgun (WGS) entry which is preliminary data.</text>
</comment>
<protein>
    <submittedName>
        <fullName evidence="2">Ubiquitinyl hydrolase 1</fullName>
        <ecNumber evidence="2">3.4.19.12</ecNumber>
    </submittedName>
</protein>
<keyword evidence="2" id="KW-0378">Hydrolase</keyword>
<dbReference type="GO" id="GO:0004843">
    <property type="term" value="F:cysteine-type deubiquitinase activity"/>
    <property type="evidence" value="ECO:0007669"/>
    <property type="project" value="UniProtKB-EC"/>
</dbReference>
<sequence length="185" mass="21567">MDDLFFSNNDHDHDLFSNTFDQSFLPPSFADPGESLYLVSFRWWKEAAWNLWREEEASTSGEEANYDGEGDLALVSEWMFFTALKWHYDKKGMENSLPGEDSGHGLFSLQIRLMHVRETRQLVIKISQEDNDHRSFNKAYCIFTTLGMLQVQDFSRHTNQFFLNESLSSVDLAQSHEEAINFFSL</sequence>
<dbReference type="Proteomes" id="UP001567538">
    <property type="component" value="Unassembled WGS sequence"/>
</dbReference>
<name>A0ABD1GNB3_SALDI</name>
<evidence type="ECO:0000313" key="2">
    <source>
        <dbReference type="EMBL" id="KAL1545616.1"/>
    </source>
</evidence>
<dbReference type="EC" id="3.4.19.12" evidence="2"/>
<proteinExistence type="predicted"/>
<evidence type="ECO:0000313" key="3">
    <source>
        <dbReference type="Proteomes" id="UP001567538"/>
    </source>
</evidence>
<organism evidence="2 3">
    <name type="scientific">Salvia divinorum</name>
    <name type="common">Maria pastora</name>
    <name type="synonym">Diviner's sage</name>
    <dbReference type="NCBI Taxonomy" id="28513"/>
    <lineage>
        <taxon>Eukaryota</taxon>
        <taxon>Viridiplantae</taxon>
        <taxon>Streptophyta</taxon>
        <taxon>Embryophyta</taxon>
        <taxon>Tracheophyta</taxon>
        <taxon>Spermatophyta</taxon>
        <taxon>Magnoliopsida</taxon>
        <taxon>eudicotyledons</taxon>
        <taxon>Gunneridae</taxon>
        <taxon>Pentapetalae</taxon>
        <taxon>asterids</taxon>
        <taxon>lamiids</taxon>
        <taxon>Lamiales</taxon>
        <taxon>Lamiaceae</taxon>
        <taxon>Nepetoideae</taxon>
        <taxon>Mentheae</taxon>
        <taxon>Salviinae</taxon>
        <taxon>Salvia</taxon>
        <taxon>Salvia subgen. Calosphace</taxon>
    </lineage>
</organism>
<accession>A0ABD1GNB3</accession>
<feature type="domain" description="UBP8/5-like ubiquitin-like" evidence="1">
    <location>
        <begin position="111"/>
        <end position="164"/>
    </location>
</feature>